<organism evidence="2 3">
    <name type="scientific">Agrilutibacter niabensis</name>
    <dbReference type="NCBI Taxonomy" id="380628"/>
    <lineage>
        <taxon>Bacteria</taxon>
        <taxon>Pseudomonadati</taxon>
        <taxon>Pseudomonadota</taxon>
        <taxon>Gammaproteobacteria</taxon>
        <taxon>Lysobacterales</taxon>
        <taxon>Lysobacteraceae</taxon>
        <taxon>Agrilutibacter</taxon>
    </lineage>
</organism>
<sequence>MKHHGHERLRLPAWVRAWVYVAGALCALSGAAWLLLHHFVRREGQFGPEASPLEHPSLVLHGVCGLLLLWVLGLVWFPHVRRGWSRPRHRWVGGTMAALMLWLAVSAAGLYYLGDEQWRGWVSLAHWSLGLFAAFWLPFHIWVGRRRARRG</sequence>
<evidence type="ECO:0000313" key="2">
    <source>
        <dbReference type="EMBL" id="MDR7100479.1"/>
    </source>
</evidence>
<dbReference type="RefSeq" id="WP_310055270.1">
    <property type="nucleotide sequence ID" value="NZ_JAVDVW010000002.1"/>
</dbReference>
<feature type="transmembrane region" description="Helical" evidence="1">
    <location>
        <begin position="17"/>
        <end position="39"/>
    </location>
</feature>
<gene>
    <name evidence="2" type="ORF">J2X04_002860</name>
</gene>
<evidence type="ECO:0008006" key="4">
    <source>
        <dbReference type="Google" id="ProtNLM"/>
    </source>
</evidence>
<dbReference type="EMBL" id="JAVDVW010000002">
    <property type="protein sequence ID" value="MDR7100479.1"/>
    <property type="molecule type" value="Genomic_DNA"/>
</dbReference>
<evidence type="ECO:0000256" key="1">
    <source>
        <dbReference type="SAM" id="Phobius"/>
    </source>
</evidence>
<keyword evidence="3" id="KW-1185">Reference proteome</keyword>
<accession>A0ABU1VSM8</accession>
<feature type="transmembrane region" description="Helical" evidence="1">
    <location>
        <begin position="91"/>
        <end position="112"/>
    </location>
</feature>
<feature type="transmembrane region" description="Helical" evidence="1">
    <location>
        <begin position="59"/>
        <end position="79"/>
    </location>
</feature>
<name>A0ABU1VSM8_9GAMM</name>
<dbReference type="Proteomes" id="UP001267878">
    <property type="component" value="Unassembled WGS sequence"/>
</dbReference>
<proteinExistence type="predicted"/>
<keyword evidence="1" id="KW-0812">Transmembrane</keyword>
<evidence type="ECO:0000313" key="3">
    <source>
        <dbReference type="Proteomes" id="UP001267878"/>
    </source>
</evidence>
<comment type="caution">
    <text evidence="2">The sequence shown here is derived from an EMBL/GenBank/DDBJ whole genome shotgun (WGS) entry which is preliminary data.</text>
</comment>
<reference evidence="2 3" key="1">
    <citation type="submission" date="2023-07" db="EMBL/GenBank/DDBJ databases">
        <title>Sorghum-associated microbial communities from plants grown in Nebraska, USA.</title>
        <authorList>
            <person name="Schachtman D."/>
        </authorList>
    </citation>
    <scope>NUCLEOTIDE SEQUENCE [LARGE SCALE GENOMIC DNA]</scope>
    <source>
        <strain evidence="2 3">BE187</strain>
    </source>
</reference>
<protein>
    <recommendedName>
        <fullName evidence="4">DUF4405 domain-containing protein</fullName>
    </recommendedName>
</protein>
<feature type="transmembrane region" description="Helical" evidence="1">
    <location>
        <begin position="124"/>
        <end position="143"/>
    </location>
</feature>
<keyword evidence="1" id="KW-1133">Transmembrane helix</keyword>
<keyword evidence="1" id="KW-0472">Membrane</keyword>